<evidence type="ECO:0000256" key="1">
    <source>
        <dbReference type="SAM" id="Phobius"/>
    </source>
</evidence>
<keyword evidence="2" id="KW-0732">Signal</keyword>
<keyword evidence="4" id="KW-1185">Reference proteome</keyword>
<dbReference type="EMBL" id="JAROCY010000003">
    <property type="protein sequence ID" value="MDF8332372.1"/>
    <property type="molecule type" value="Genomic_DNA"/>
</dbReference>
<evidence type="ECO:0000313" key="3">
    <source>
        <dbReference type="EMBL" id="MDF8332372.1"/>
    </source>
</evidence>
<evidence type="ECO:0008006" key="5">
    <source>
        <dbReference type="Google" id="ProtNLM"/>
    </source>
</evidence>
<dbReference type="Proteomes" id="UP001222770">
    <property type="component" value="Unassembled WGS sequence"/>
</dbReference>
<evidence type="ECO:0000313" key="4">
    <source>
        <dbReference type="Proteomes" id="UP001222770"/>
    </source>
</evidence>
<dbReference type="RefSeq" id="WP_277275533.1">
    <property type="nucleotide sequence ID" value="NZ_JAROCY010000003.1"/>
</dbReference>
<comment type="caution">
    <text evidence="3">The sequence shown here is derived from an EMBL/GenBank/DDBJ whole genome shotgun (WGS) entry which is preliminary data.</text>
</comment>
<organism evidence="3 4">
    <name type="scientific">Novosphingobium cyanobacteriorum</name>
    <dbReference type="NCBI Taxonomy" id="3024215"/>
    <lineage>
        <taxon>Bacteria</taxon>
        <taxon>Pseudomonadati</taxon>
        <taxon>Pseudomonadota</taxon>
        <taxon>Alphaproteobacteria</taxon>
        <taxon>Sphingomonadales</taxon>
        <taxon>Sphingomonadaceae</taxon>
        <taxon>Novosphingobium</taxon>
    </lineage>
</organism>
<proteinExistence type="predicted"/>
<feature type="transmembrane region" description="Helical" evidence="1">
    <location>
        <begin position="36"/>
        <end position="57"/>
    </location>
</feature>
<name>A0ABT6CJ47_9SPHN</name>
<feature type="chain" id="PRO_5046862705" description="BA14K family protein" evidence="2">
    <location>
        <begin position="27"/>
        <end position="122"/>
    </location>
</feature>
<evidence type="ECO:0000256" key="2">
    <source>
        <dbReference type="SAM" id="SignalP"/>
    </source>
</evidence>
<keyword evidence="1" id="KW-0812">Transmembrane</keyword>
<keyword evidence="1" id="KW-1133">Transmembrane helix</keyword>
<sequence>MNLIGKGILGTAMAAATLATAAPAQAHDGWGRRGGGNDAAIAIGAGIVGLAIGAAIASDNRDRDYYYDRGYYPRYRGGYYYRSYPAYPRGYYRNDDWRYREWRQHERWERRHHDLYRGRYGW</sequence>
<keyword evidence="1" id="KW-0472">Membrane</keyword>
<reference evidence="3 4" key="1">
    <citation type="submission" date="2023-03" db="EMBL/GenBank/DDBJ databases">
        <title>Novosphingobium cyanobacteriorum sp. nov., isolated from a eutrophic reservoir during the Microcystis bloom period.</title>
        <authorList>
            <person name="Kang M."/>
            <person name="Le V."/>
            <person name="Ko S.-R."/>
            <person name="Lee S.-A."/>
            <person name="Ahn C.-Y."/>
        </authorList>
    </citation>
    <scope>NUCLEOTIDE SEQUENCE [LARGE SCALE GENOMIC DNA]</scope>
    <source>
        <strain evidence="3 4">HBC54</strain>
    </source>
</reference>
<feature type="signal peptide" evidence="2">
    <location>
        <begin position="1"/>
        <end position="26"/>
    </location>
</feature>
<accession>A0ABT6CJ47</accession>
<gene>
    <name evidence="3" type="ORF">POM99_04090</name>
</gene>
<protein>
    <recommendedName>
        <fullName evidence="5">BA14K family protein</fullName>
    </recommendedName>
</protein>